<comment type="subcellular location">
    <subcellularLocation>
        <location evidence="1">Membrane</location>
        <topology evidence="1">Multi-pass membrane protein</topology>
    </subcellularLocation>
</comment>
<feature type="transmembrane region" description="Helical" evidence="4">
    <location>
        <begin position="110"/>
        <end position="132"/>
    </location>
</feature>
<feature type="transmembrane region" description="Helical" evidence="4">
    <location>
        <begin position="368"/>
        <end position="391"/>
    </location>
</feature>
<dbReference type="PROSITE" id="PS50850">
    <property type="entry name" value="MFS"/>
    <property type="match status" value="1"/>
</dbReference>
<dbReference type="PANTHER" id="PTHR11360">
    <property type="entry name" value="MONOCARBOXYLATE TRANSPORTER"/>
    <property type="match status" value="1"/>
</dbReference>
<feature type="transmembrane region" description="Helical" evidence="4">
    <location>
        <begin position="438"/>
        <end position="459"/>
    </location>
</feature>
<gene>
    <name evidence="6" type="ORF">BN869_000010994_1</name>
</gene>
<dbReference type="AlphaFoldDB" id="A0A0B7KJS7"/>
<feature type="domain" description="Major facilitator superfamily (MFS) profile" evidence="5">
    <location>
        <begin position="69"/>
        <end position="468"/>
    </location>
</feature>
<feature type="transmembrane region" description="Helical" evidence="4">
    <location>
        <begin position="315"/>
        <end position="334"/>
    </location>
</feature>
<feature type="transmembrane region" description="Helical" evidence="4">
    <location>
        <begin position="139"/>
        <end position="157"/>
    </location>
</feature>
<keyword evidence="4" id="KW-1133">Transmembrane helix</keyword>
<comment type="similarity">
    <text evidence="2">Belongs to the major facilitator superfamily. Monocarboxylate porter (TC 2.A.1.13) family.</text>
</comment>
<dbReference type="PANTHER" id="PTHR11360:SF177">
    <property type="entry name" value="RIBOFLAVIN TRANSPORTER MCH5"/>
    <property type="match status" value="1"/>
</dbReference>
<evidence type="ECO:0000256" key="2">
    <source>
        <dbReference type="ARBA" id="ARBA00006727"/>
    </source>
</evidence>
<dbReference type="Pfam" id="PF07690">
    <property type="entry name" value="MFS_1"/>
    <property type="match status" value="1"/>
</dbReference>
<sequence>MGVFRKQSHKEFSTNQVVQVYRELQKSPYTSDEEAVQSPKKDAILSSESLQTTDSEFEDISYPEGGAKAWLVVFGSFCATGAVFGLINTSAVFESYLKENQLRDYSHSQIGWIFSIYLFLVFSLGIFVGPIFDSYGPRLLVAAGSVVTVASMMLLSLCTEYYQILLTYSVLGGIGGVLLYAPAYGSIAHFFNVKRGFATGIATTAGGIGGIVLPLLLQYLLSDDGVGFGWSCRILAFIFLGLCSASNAFIRSRLGPPAKSATLKSIWPDFSILQDRGFALATIGIFFMEWGLFAPLTYVVSYAKSHGNTSAESSVLLALLNAASVFGRFLPGLLADKVGRFNVIISTIALCVGSILGLWLPAGDSKPILFAFCICFGFASGSNLGLIPVCIGQFCDSRDYGRYVTTANTIASFGTLSSIPMGGALLGAGGQAGWERLIGFSAASYSVACICYTLARVSVTGWELRKKF</sequence>
<keyword evidence="4" id="KW-0472">Membrane</keyword>
<dbReference type="GO" id="GO:0016020">
    <property type="term" value="C:membrane"/>
    <property type="evidence" value="ECO:0007669"/>
    <property type="project" value="UniProtKB-SubCell"/>
</dbReference>
<dbReference type="GO" id="GO:0090560">
    <property type="term" value="F:2-(3-amino-3-carboxypropyl)histidine synthase activity"/>
    <property type="evidence" value="ECO:0007669"/>
    <property type="project" value="InterPro"/>
</dbReference>
<feature type="transmembrane region" description="Helical" evidence="4">
    <location>
        <begin position="69"/>
        <end position="90"/>
    </location>
</feature>
<dbReference type="GO" id="GO:0017183">
    <property type="term" value="P:protein histidyl modification to diphthamide"/>
    <property type="evidence" value="ECO:0007669"/>
    <property type="project" value="InterPro"/>
</dbReference>
<dbReference type="Gene3D" id="1.20.1250.20">
    <property type="entry name" value="MFS general substrate transporter like domains"/>
    <property type="match status" value="2"/>
</dbReference>
<accession>A0A0B7KJS7</accession>
<dbReference type="InterPro" id="IPR050327">
    <property type="entry name" value="Proton-linked_MCT"/>
</dbReference>
<name>A0A0B7KJS7_BIOOC</name>
<dbReference type="SUPFAM" id="SSF103473">
    <property type="entry name" value="MFS general substrate transporter"/>
    <property type="match status" value="1"/>
</dbReference>
<evidence type="ECO:0000256" key="4">
    <source>
        <dbReference type="SAM" id="Phobius"/>
    </source>
</evidence>
<feature type="transmembrane region" description="Helical" evidence="4">
    <location>
        <begin position="227"/>
        <end position="250"/>
    </location>
</feature>
<proteinExistence type="inferred from homology"/>
<evidence type="ECO:0000259" key="5">
    <source>
        <dbReference type="PROSITE" id="PS50850"/>
    </source>
</evidence>
<reference evidence="6" key="1">
    <citation type="submission" date="2015-01" db="EMBL/GenBank/DDBJ databases">
        <authorList>
            <person name="Durling Mikael"/>
        </authorList>
    </citation>
    <scope>NUCLEOTIDE SEQUENCE</scope>
</reference>
<feature type="transmembrane region" description="Helical" evidence="4">
    <location>
        <begin position="197"/>
        <end position="221"/>
    </location>
</feature>
<dbReference type="InterPro" id="IPR020846">
    <property type="entry name" value="MFS_dom"/>
</dbReference>
<feature type="region of interest" description="Disordered" evidence="3">
    <location>
        <begin position="27"/>
        <end position="50"/>
    </location>
</feature>
<feature type="transmembrane region" description="Helical" evidence="4">
    <location>
        <begin position="403"/>
        <end position="426"/>
    </location>
</feature>
<dbReference type="GO" id="GO:0022857">
    <property type="term" value="F:transmembrane transporter activity"/>
    <property type="evidence" value="ECO:0007669"/>
    <property type="project" value="InterPro"/>
</dbReference>
<evidence type="ECO:0000313" key="6">
    <source>
        <dbReference type="EMBL" id="CEO54936.1"/>
    </source>
</evidence>
<dbReference type="InterPro" id="IPR011701">
    <property type="entry name" value="MFS"/>
</dbReference>
<keyword evidence="4" id="KW-0812">Transmembrane</keyword>
<evidence type="ECO:0000256" key="1">
    <source>
        <dbReference type="ARBA" id="ARBA00004141"/>
    </source>
</evidence>
<dbReference type="InterPro" id="IPR016435">
    <property type="entry name" value="DPH1/DPH2"/>
</dbReference>
<evidence type="ECO:0000256" key="3">
    <source>
        <dbReference type="SAM" id="MobiDB-lite"/>
    </source>
</evidence>
<feature type="transmembrane region" description="Helical" evidence="4">
    <location>
        <begin position="341"/>
        <end position="362"/>
    </location>
</feature>
<dbReference type="EMBL" id="CDPU01000046">
    <property type="protein sequence ID" value="CEO54936.1"/>
    <property type="molecule type" value="Genomic_DNA"/>
</dbReference>
<dbReference type="InterPro" id="IPR036259">
    <property type="entry name" value="MFS_trans_sf"/>
</dbReference>
<organism evidence="6">
    <name type="scientific">Bionectria ochroleuca</name>
    <name type="common">Gliocladium roseum</name>
    <dbReference type="NCBI Taxonomy" id="29856"/>
    <lineage>
        <taxon>Eukaryota</taxon>
        <taxon>Fungi</taxon>
        <taxon>Dikarya</taxon>
        <taxon>Ascomycota</taxon>
        <taxon>Pezizomycotina</taxon>
        <taxon>Sordariomycetes</taxon>
        <taxon>Hypocreomycetidae</taxon>
        <taxon>Hypocreales</taxon>
        <taxon>Bionectriaceae</taxon>
        <taxon>Clonostachys</taxon>
    </lineage>
</organism>
<protein>
    <recommendedName>
        <fullName evidence="5">Major facilitator superfamily (MFS) profile domain-containing protein</fullName>
    </recommendedName>
</protein>
<feature type="transmembrane region" description="Helical" evidence="4">
    <location>
        <begin position="163"/>
        <end position="185"/>
    </location>
</feature>
<feature type="transmembrane region" description="Helical" evidence="4">
    <location>
        <begin position="278"/>
        <end position="303"/>
    </location>
</feature>
<dbReference type="SFLD" id="SFLDS00032">
    <property type="entry name" value="Radical_SAM_3-amino-3-carboxyp"/>
    <property type="match status" value="1"/>
</dbReference>